<evidence type="ECO:0000259" key="3">
    <source>
        <dbReference type="Pfam" id="PF13472"/>
    </source>
</evidence>
<gene>
    <name evidence="4" type="ORF">FUG_LOCUS202777</name>
</gene>
<dbReference type="AlphaFoldDB" id="A0A4E9DHT3"/>
<dbReference type="PANTHER" id="PTHR47534">
    <property type="entry name" value="YALI0E05731P"/>
    <property type="match status" value="1"/>
</dbReference>
<dbReference type="InterPro" id="IPR036514">
    <property type="entry name" value="SGNH_hydro_sf"/>
</dbReference>
<dbReference type="Pfam" id="PF13472">
    <property type="entry name" value="Lipase_GDSL_2"/>
    <property type="match status" value="1"/>
</dbReference>
<dbReference type="EMBL" id="CAAKMV010000123">
    <property type="protein sequence ID" value="VIO56140.1"/>
    <property type="molecule type" value="Genomic_DNA"/>
</dbReference>
<dbReference type="InterPro" id="IPR013830">
    <property type="entry name" value="SGNH_hydro"/>
</dbReference>
<accession>A0A4E9DHT3</accession>
<dbReference type="InterPro" id="IPR052228">
    <property type="entry name" value="Sec_Metab_Biosynth_Oxidored"/>
</dbReference>
<dbReference type="Gene3D" id="3.40.50.720">
    <property type="entry name" value="NAD(P)-binding Rossmann-like Domain"/>
    <property type="match status" value="1"/>
</dbReference>
<dbReference type="PANTHER" id="PTHR47534:SF3">
    <property type="entry name" value="ALCOHOL DEHYDROGENASE-LIKE C-TERMINAL DOMAIN-CONTAINING PROTEIN"/>
    <property type="match status" value="1"/>
</dbReference>
<reference evidence="4" key="1">
    <citation type="submission" date="2019-04" db="EMBL/GenBank/DDBJ databases">
        <authorList>
            <person name="Melise S."/>
            <person name="Noan J."/>
            <person name="Okalmin O."/>
        </authorList>
    </citation>
    <scope>NUCLEOTIDE SEQUENCE</scope>
    <source>
        <strain evidence="4">FN9</strain>
    </source>
</reference>
<keyword evidence="1" id="KW-0560">Oxidoreductase</keyword>
<feature type="signal peptide" evidence="2">
    <location>
        <begin position="1"/>
        <end position="22"/>
    </location>
</feature>
<evidence type="ECO:0000256" key="1">
    <source>
        <dbReference type="ARBA" id="ARBA00023002"/>
    </source>
</evidence>
<organism evidence="4">
    <name type="scientific">Gibberella zeae</name>
    <name type="common">Wheat head blight fungus</name>
    <name type="synonym">Fusarium graminearum</name>
    <dbReference type="NCBI Taxonomy" id="5518"/>
    <lineage>
        <taxon>Eukaryota</taxon>
        <taxon>Fungi</taxon>
        <taxon>Dikarya</taxon>
        <taxon>Ascomycota</taxon>
        <taxon>Pezizomycotina</taxon>
        <taxon>Sordariomycetes</taxon>
        <taxon>Hypocreomycetidae</taxon>
        <taxon>Hypocreales</taxon>
        <taxon>Nectriaceae</taxon>
        <taxon>Fusarium</taxon>
    </lineage>
</organism>
<dbReference type="SUPFAM" id="SSF52266">
    <property type="entry name" value="SGNH hydrolase"/>
    <property type="match status" value="1"/>
</dbReference>
<dbReference type="GO" id="GO:0016491">
    <property type="term" value="F:oxidoreductase activity"/>
    <property type="evidence" value="ECO:0007669"/>
    <property type="project" value="UniProtKB-KW"/>
</dbReference>
<dbReference type="InterPro" id="IPR036291">
    <property type="entry name" value="NAD(P)-bd_dom_sf"/>
</dbReference>
<protein>
    <recommendedName>
        <fullName evidence="3">SGNH hydrolase-type esterase domain-containing protein</fullName>
    </recommendedName>
</protein>
<evidence type="ECO:0000256" key="2">
    <source>
        <dbReference type="SAM" id="SignalP"/>
    </source>
</evidence>
<name>A0A4E9DHT3_GIBZA</name>
<evidence type="ECO:0000313" key="4">
    <source>
        <dbReference type="EMBL" id="VIO56140.1"/>
    </source>
</evidence>
<dbReference type="Pfam" id="PF00106">
    <property type="entry name" value="adh_short"/>
    <property type="match status" value="1"/>
</dbReference>
<proteinExistence type="predicted"/>
<feature type="domain" description="SGNH hydrolase-type esterase" evidence="3">
    <location>
        <begin position="31"/>
        <end position="204"/>
    </location>
</feature>
<dbReference type="SUPFAM" id="SSF51735">
    <property type="entry name" value="NAD(P)-binding Rossmann-fold domains"/>
    <property type="match status" value="1"/>
</dbReference>
<sequence>MLSTLRRFFAMVVMLMAFSATALPNIRVLPLGDSITKGTGSTGLVGYRLPLRQKILAQGVKVNMVGTLKNGNMVDGHHEGHSGKLLSDINGYWQVPMKARPNVVLIHAGTNNMDRGIDLDIAADIMADIVDGIFKVASDVTILLAPVIWANVPTMQANTDKFNVKVRSLIAARQKSGKKILEVPIDIKKADLGDSKHPNDAGYEKMANAWLKAILEADKKGWLKTPVKMSESDAPGTGLVVGGTGGIGYAIACRIAANTPSSTVIISGRNEPKNIPHSNMQFRALDASSMRAIKKYTDEVKATQDRFGTLVLTQGILTTAGRTETSEGIDRKMALHYYGRQLLIRELMPALTEDAKVLIVLDSVRGGPDKLNWEDLDLKTNFTISSAAAHCLSMTDAMIQRYGAEQKAAGNKRHFIHATPGVVNTNIASSLPWYLRGPASAAASLFGVSPDTCAEHMVKGIENAAAFGEKAGTHYEFITEKGVVFEKAAWNEEQVQKVNDHTWGIVDGALKA</sequence>
<feature type="chain" id="PRO_5026349487" description="SGNH hydrolase-type esterase domain-containing protein" evidence="2">
    <location>
        <begin position="23"/>
        <end position="512"/>
    </location>
</feature>
<dbReference type="Gene3D" id="3.40.50.1110">
    <property type="entry name" value="SGNH hydrolase"/>
    <property type="match status" value="1"/>
</dbReference>
<dbReference type="CDD" id="cd01833">
    <property type="entry name" value="XynB_like"/>
    <property type="match status" value="1"/>
</dbReference>
<keyword evidence="2" id="KW-0732">Signal</keyword>
<dbReference type="InterPro" id="IPR002347">
    <property type="entry name" value="SDR_fam"/>
</dbReference>